<dbReference type="EMBL" id="JBHSJC010000001">
    <property type="protein sequence ID" value="MFC4828591.1"/>
    <property type="molecule type" value="Genomic_DNA"/>
</dbReference>
<dbReference type="RefSeq" id="WP_307834894.1">
    <property type="nucleotide sequence ID" value="NZ_JAFBBW010000001.1"/>
</dbReference>
<sequence length="114" mass="11354">MEFALIIPALLLLVLGVMEFSRLYNVQISLSNAARSAARVMAIANDAGTAVDAGIDSAPSLNPALSGGNFGFSPGTCASGAVMSVTVTYTTTLLTGAFGPSLTLQGKAATPCGG</sequence>
<evidence type="ECO:0000259" key="1">
    <source>
        <dbReference type="Pfam" id="PF07811"/>
    </source>
</evidence>
<dbReference type="InterPro" id="IPR012495">
    <property type="entry name" value="TadE-like_dom"/>
</dbReference>
<comment type="caution">
    <text evidence="2">The sequence shown here is derived from an EMBL/GenBank/DDBJ whole genome shotgun (WGS) entry which is preliminary data.</text>
</comment>
<evidence type="ECO:0000313" key="2">
    <source>
        <dbReference type="EMBL" id="MFC4828591.1"/>
    </source>
</evidence>
<organism evidence="2 3">
    <name type="scientific">Agromyces aurantiacus</name>
    <dbReference type="NCBI Taxonomy" id="165814"/>
    <lineage>
        <taxon>Bacteria</taxon>
        <taxon>Bacillati</taxon>
        <taxon>Actinomycetota</taxon>
        <taxon>Actinomycetes</taxon>
        <taxon>Micrococcales</taxon>
        <taxon>Microbacteriaceae</taxon>
        <taxon>Agromyces</taxon>
    </lineage>
</organism>
<feature type="domain" description="TadE-like" evidence="1">
    <location>
        <begin position="2"/>
        <end position="39"/>
    </location>
</feature>
<name>A0ABV9R537_9MICO</name>
<reference evidence="3" key="1">
    <citation type="journal article" date="2019" name="Int. J. Syst. Evol. Microbiol.">
        <title>The Global Catalogue of Microorganisms (GCM) 10K type strain sequencing project: providing services to taxonomists for standard genome sequencing and annotation.</title>
        <authorList>
            <consortium name="The Broad Institute Genomics Platform"/>
            <consortium name="The Broad Institute Genome Sequencing Center for Infectious Disease"/>
            <person name="Wu L."/>
            <person name="Ma J."/>
        </authorList>
    </citation>
    <scope>NUCLEOTIDE SEQUENCE [LARGE SCALE GENOMIC DNA]</scope>
    <source>
        <strain evidence="3">CGMCC 1.12192</strain>
    </source>
</reference>
<dbReference type="Pfam" id="PF07811">
    <property type="entry name" value="TadE"/>
    <property type="match status" value="1"/>
</dbReference>
<proteinExistence type="predicted"/>
<gene>
    <name evidence="2" type="ORF">ACFPER_07320</name>
</gene>
<accession>A0ABV9R537</accession>
<keyword evidence="3" id="KW-1185">Reference proteome</keyword>
<dbReference type="Proteomes" id="UP001595960">
    <property type="component" value="Unassembled WGS sequence"/>
</dbReference>
<protein>
    <submittedName>
        <fullName evidence="2">TadE/TadG family type IV pilus assembly protein</fullName>
    </submittedName>
</protein>
<evidence type="ECO:0000313" key="3">
    <source>
        <dbReference type="Proteomes" id="UP001595960"/>
    </source>
</evidence>